<organism evidence="3 4">
    <name type="scientific">Serinibacter salmoneus</name>
    <dbReference type="NCBI Taxonomy" id="556530"/>
    <lineage>
        <taxon>Bacteria</taxon>
        <taxon>Bacillati</taxon>
        <taxon>Actinomycetota</taxon>
        <taxon>Actinomycetes</taxon>
        <taxon>Micrococcales</taxon>
        <taxon>Beutenbergiaceae</taxon>
        <taxon>Serinibacter</taxon>
    </lineage>
</organism>
<name>A0A2A9D0T6_9MICO</name>
<dbReference type="AlphaFoldDB" id="A0A2A9D0T6"/>
<evidence type="ECO:0000313" key="3">
    <source>
        <dbReference type="EMBL" id="PFG20274.1"/>
    </source>
</evidence>
<dbReference type="EMBL" id="PDJD01000001">
    <property type="protein sequence ID" value="PFG20274.1"/>
    <property type="molecule type" value="Genomic_DNA"/>
</dbReference>
<protein>
    <recommendedName>
        <fullName evidence="2">DUF8094 domain-containing protein</fullName>
    </recommendedName>
</protein>
<keyword evidence="1" id="KW-0732">Signal</keyword>
<dbReference type="OrthoDB" id="3266092at2"/>
<proteinExistence type="predicted"/>
<evidence type="ECO:0000259" key="2">
    <source>
        <dbReference type="Pfam" id="PF26366"/>
    </source>
</evidence>
<feature type="chain" id="PRO_5038705526" description="DUF8094 domain-containing protein" evidence="1">
    <location>
        <begin position="23"/>
        <end position="331"/>
    </location>
</feature>
<dbReference type="Pfam" id="PF26366">
    <property type="entry name" value="DUF8094"/>
    <property type="match status" value="1"/>
</dbReference>
<feature type="domain" description="DUF8094" evidence="2">
    <location>
        <begin position="40"/>
        <end position="322"/>
    </location>
</feature>
<dbReference type="InterPro" id="IPR058407">
    <property type="entry name" value="DUF8094"/>
</dbReference>
<dbReference type="Proteomes" id="UP000224915">
    <property type="component" value="Unassembled WGS sequence"/>
</dbReference>
<dbReference type="RefSeq" id="WP_098469283.1">
    <property type="nucleotide sequence ID" value="NZ_PDJD01000001.1"/>
</dbReference>
<reference evidence="3 4" key="1">
    <citation type="submission" date="2017-10" db="EMBL/GenBank/DDBJ databases">
        <title>Sequencing the genomes of 1000 actinobacteria strains.</title>
        <authorList>
            <person name="Klenk H.-P."/>
        </authorList>
    </citation>
    <scope>NUCLEOTIDE SEQUENCE [LARGE SCALE GENOMIC DNA]</scope>
    <source>
        <strain evidence="3 4">DSM 21801</strain>
    </source>
</reference>
<comment type="caution">
    <text evidence="3">The sequence shown here is derived from an EMBL/GenBank/DDBJ whole genome shotgun (WGS) entry which is preliminary data.</text>
</comment>
<evidence type="ECO:0000313" key="4">
    <source>
        <dbReference type="Proteomes" id="UP000224915"/>
    </source>
</evidence>
<sequence>MRARMFSLTLAASLGLTLAACSEDVVPELQAPTVPEYAPPALSEIQIQDILADIAASIEAADEADDAAELGDRVTAPATDIREAQYALEVATGGETTPQELWTETDLDVITASDSWPRSLLAVTEPDADSALRLYLGIVQEGPRDPYRLVAWSLLLPGVETPTFADISVGSAPVTADQEGLVMTPTQALTRLADVLDLRTSEYADQFADDDYRTFLREELDGIVEGIEVAGDVDQAVEPGEIVFAIGTAEGGALVMGDLTTTVTLRRTVEDSELNLAGEMAELGGEEAVENAAEATYRSMVTLYIPPADAEDQSVRLLGAERVLASVERIE</sequence>
<keyword evidence="4" id="KW-1185">Reference proteome</keyword>
<evidence type="ECO:0000256" key="1">
    <source>
        <dbReference type="SAM" id="SignalP"/>
    </source>
</evidence>
<dbReference type="PROSITE" id="PS51257">
    <property type="entry name" value="PROKAR_LIPOPROTEIN"/>
    <property type="match status" value="1"/>
</dbReference>
<gene>
    <name evidence="3" type="ORF">ATL40_1871</name>
</gene>
<feature type="signal peptide" evidence="1">
    <location>
        <begin position="1"/>
        <end position="22"/>
    </location>
</feature>
<accession>A0A2A9D0T6</accession>